<feature type="region of interest" description="Disordered" evidence="1">
    <location>
        <begin position="35"/>
        <end position="334"/>
    </location>
</feature>
<evidence type="ECO:0000313" key="5">
    <source>
        <dbReference type="Proteomes" id="UP000612055"/>
    </source>
</evidence>
<feature type="region of interest" description="Disordered" evidence="1">
    <location>
        <begin position="2320"/>
        <end position="2357"/>
    </location>
</feature>
<dbReference type="InterPro" id="IPR002859">
    <property type="entry name" value="PKD/REJ-like"/>
</dbReference>
<feature type="compositionally biased region" description="Pro residues" evidence="1">
    <location>
        <begin position="737"/>
        <end position="772"/>
    </location>
</feature>
<feature type="region of interest" description="Disordered" evidence="1">
    <location>
        <begin position="2079"/>
        <end position="2131"/>
    </location>
</feature>
<feature type="transmembrane region" description="Helical" evidence="2">
    <location>
        <begin position="2276"/>
        <end position="2302"/>
    </location>
</feature>
<name>A0A836C6D5_9CHLO</name>
<feature type="domain" description="PKD/REJ-like" evidence="3">
    <location>
        <begin position="1282"/>
        <end position="1678"/>
    </location>
</feature>
<dbReference type="EMBL" id="JAEHOE010000001">
    <property type="protein sequence ID" value="KAG2501805.1"/>
    <property type="molecule type" value="Genomic_DNA"/>
</dbReference>
<keyword evidence="2" id="KW-1133">Transmembrane helix</keyword>
<keyword evidence="5" id="KW-1185">Reference proteome</keyword>
<evidence type="ECO:0000256" key="2">
    <source>
        <dbReference type="SAM" id="Phobius"/>
    </source>
</evidence>
<organism evidence="4 5">
    <name type="scientific">Edaphochlamys debaryana</name>
    <dbReference type="NCBI Taxonomy" id="47281"/>
    <lineage>
        <taxon>Eukaryota</taxon>
        <taxon>Viridiplantae</taxon>
        <taxon>Chlorophyta</taxon>
        <taxon>core chlorophytes</taxon>
        <taxon>Chlorophyceae</taxon>
        <taxon>CS clade</taxon>
        <taxon>Chlamydomonadales</taxon>
        <taxon>Chlamydomonadales incertae sedis</taxon>
        <taxon>Edaphochlamys</taxon>
    </lineage>
</organism>
<accession>A0A836C6D5</accession>
<dbReference type="PANTHER" id="PTHR45691">
    <property type="entry name" value="PROTEIN DIAPHANOUS"/>
    <property type="match status" value="1"/>
</dbReference>
<dbReference type="Proteomes" id="UP000612055">
    <property type="component" value="Unassembled WGS sequence"/>
</dbReference>
<feature type="compositionally biased region" description="Pro residues" evidence="1">
    <location>
        <begin position="66"/>
        <end position="86"/>
    </location>
</feature>
<feature type="compositionally biased region" description="Pro residues" evidence="1">
    <location>
        <begin position="142"/>
        <end position="179"/>
    </location>
</feature>
<dbReference type="OrthoDB" id="540623at2759"/>
<keyword evidence="2" id="KW-0812">Transmembrane</keyword>
<proteinExistence type="predicted"/>
<sequence>MDPVGSGACEQGVSSGTGLTAELQSTLQGGLLEILTHQASKSAPSSSGPSYPPPAYPDAPSSSAPSYPPPAYPDAPSSSAPPPSAPAYPDAPSSSVPPPSAPAYPDAPSSSVPPPSAPAPNAPSSSVPPPSAPAYPDAPSSSVPPPSAPAPNAPSSSVPPPSAPAPNAPSSSVPPPSAPAYPDAPSSSVPPPSAPAPNAPSSSVPPPSAPAPNAPSSSVPPPSAPAPNAPSSSVPPPSAPAPNAPSSSAPPPSAPAYPDAPSSSAPPPSAPAYPDAPSSSVPPPSAPAYPDAPSSSVPPPSAPAPNAPSSSVPPPSAPAPNAPSSSPVFPRSARPQHTVPAIFPCAAIPAPLLSPPAFSPGSAVTGPAICSSAAPAAFPRSSRPQHTVPATVPCATNPAPLLSAPAFPPGSAVTGPAVSSSAAPAALPRSARPQHTVPATVPCATNPAPLLSPPAFPPGSAVTRPAVSCSAAPAAFPRSARPQHTVPATVPCATNPAPLLSTPAFSPGSAVTGPAVSAAAAPAAFPRSARPQHTVPATVPCATNPAPLLSAPAFPPGSAVTGPAISAAAVPAALPRSARPQHTVPATVPFATNPAPLLSPPAFSPGSAVTRPAVSAAAAPAAFPRSARPQHTVPATVPCATNPAPLLSAPAFPPGSAFAIASVSSDANPTDKPSLACSTAPQHATPARAPSASHHTRPKPLPSSTPPPPVYPGSPPPPVRRSPPPHREGEPFFPTAPNAPPPPSPPPSPSPPPPRRPRMPLPPSPEPPMPPRDPCDVCQDCLDAIAPVTASALSTAQTPTSAALSAQFLTVCRSQPTFPGASCNTLAATIYLGGSNLGARAGMLCASLGQCPSPATTSSACPGLTAAKLNNGTAPATLTGELDLCAAEGVAGGTPTALTSAGRTPGDCTSAVDCRNSTAGPVCAFAAQPPRVCECVAGRDVCANLGVCKSYCELDSVAAQVAELNDGIEECDPAAAASTCGAGDVCMESASCSVWSCDPARQALVRSSCKGACSPLQLEALSAQLASDGQSIAVALNAAAAPLTRVSCAKIFDNATVVMLGSPGAALCTVSGTKLTVTLPPTATLLAGQKLTLLENDTALVSALNGKLTFSGALDVTSCSSCRVPTAVVSGPTVITQPCAASGSGLLNVVSAVPTFDATASTDPAGRAFANVEWTVASGGGSLAVLSGAVDRVNAKTAVADRLRLQLTASEASALLDGDYRVEVEVTSWLGTSSSKTFTFTKATTAAAPSISVVGPDMQTFSVRTGIRASAVAEGVCGDKTVVWKWTSLSGFVGVPSAGIASQQLYVPGPVPAVHGQSIVLQVEAKFENATDVSKADVTFVAVGTNPTTSLTGSAGDVADSKPLQFNASASSDPDTTRSLQSLSFTWECKRDDQTPCFFNSTQGDWESSAGIWSIPAGLLSAEVWHTITVIVAKEVAAGATALRSTSSIRVRPRSSDKPFPTGALTRQCAAAACGAPHSTDQPLTVLLTVDAAFTAATVSWSSAEVPDVAGLTAESAATDPSIDAGEHLLTIPARLLPTNLDSATLVATMTLDGVTGAAVVTVQLNSAPFCSLSGSAAASPCLSLELTSAEFPSAVVSARALSWRDAQAGALRYEFGILETTRSGAVNRMARQLGSATSATLSGLPQGNVTLYVCALDDGGSRTCGSGTVTVLPPPASFNPAAALNSVDYLKLGESKDQGALLQAAFMVAQVMGSVTAAPSTYNGTASAPSAELVNLVNAQTTAIVDAIASSTTFADADSAKSAISAITSIASASASLLSDTTKNSLLAAAKSAAMAMAGSDNGQPVGTDFVTNICQLLGLSMPAASSGSSGRHRRRQLLETSATDAAQARIVEMLQVAQSLGAKMGQQAVPGGAFVSAGEGGVFVSAAALKPAPAGGSTAVSLSAGPAAAAGTPSPSGRHRRRLLATATDAQAQMVVGGTAAPTASGWGVGLVYSTSAQAALATAVGSQLPGGSVLVDGLAALSWIAGTGASATPPTLDGTSSYVLLRLPAPGYVSARATACLRYDAATNKLTGSLPGLAGGAGTEPAAFVSYDSATGLVTCRVTALGSYVVAQGPLPPPPSPPPPSPPPPPPPSPSPPPPPPPSPPPPSPPGVLPSPVSSVSSPPPLPIPNTVDLTATINMNTTQVAGTADQLIFRSDMLQALAAALQLPLSAITLLAVEPRNYTVKVLIKLTIPTDEDTASVNARIDALIAQPLAVLPGDFTSKYGIAAAKVDAGFVDSIDNRAPGTSTPESPAPTPAPGDVPATSEEEKSSAAGAIAGGVVGGVVVLAIVAVMATIWYRRRRQRVQASTINEAELQRYQEPAPAQQQQLEAQGSQRQGSGRSPLPHQPAEQNV</sequence>
<feature type="compositionally biased region" description="Low complexity" evidence="1">
    <location>
        <begin position="643"/>
        <end position="659"/>
    </location>
</feature>
<evidence type="ECO:0000259" key="3">
    <source>
        <dbReference type="Pfam" id="PF02010"/>
    </source>
</evidence>
<dbReference type="GO" id="GO:0005884">
    <property type="term" value="C:actin filament"/>
    <property type="evidence" value="ECO:0007669"/>
    <property type="project" value="TreeGrafter"/>
</dbReference>
<feature type="region of interest" description="Disordered" evidence="1">
    <location>
        <begin position="2244"/>
        <end position="2274"/>
    </location>
</feature>
<feature type="compositionally biased region" description="Low complexity" evidence="1">
    <location>
        <begin position="2320"/>
        <end position="2342"/>
    </location>
</feature>
<evidence type="ECO:0000313" key="4">
    <source>
        <dbReference type="EMBL" id="KAG2501805.1"/>
    </source>
</evidence>
<dbReference type="GO" id="GO:0030041">
    <property type="term" value="P:actin filament polymerization"/>
    <property type="evidence" value="ECO:0007669"/>
    <property type="project" value="TreeGrafter"/>
</dbReference>
<comment type="caution">
    <text evidence="4">The sequence shown here is derived from an EMBL/GenBank/DDBJ whole genome shotgun (WGS) entry which is preliminary data.</text>
</comment>
<dbReference type="PANTHER" id="PTHR45691:SF6">
    <property type="entry name" value="PROTEIN DIAPHANOUS"/>
    <property type="match status" value="1"/>
</dbReference>
<dbReference type="Pfam" id="PF02010">
    <property type="entry name" value="REJ"/>
    <property type="match status" value="1"/>
</dbReference>
<feature type="compositionally biased region" description="Pro residues" evidence="1">
    <location>
        <begin position="2079"/>
        <end position="2116"/>
    </location>
</feature>
<dbReference type="InterPro" id="IPR051412">
    <property type="entry name" value="Formin_Homology_Diaphanous_sf"/>
</dbReference>
<feature type="compositionally biased region" description="Pro residues" evidence="1">
    <location>
        <begin position="296"/>
        <end position="321"/>
    </location>
</feature>
<dbReference type="Gene3D" id="1.20.5.510">
    <property type="entry name" value="Single helix bin"/>
    <property type="match status" value="1"/>
</dbReference>
<evidence type="ECO:0000256" key="1">
    <source>
        <dbReference type="SAM" id="MobiDB-lite"/>
    </source>
</evidence>
<feature type="region of interest" description="Disordered" evidence="1">
    <location>
        <begin position="623"/>
        <end position="774"/>
    </location>
</feature>
<keyword evidence="2" id="KW-0472">Membrane</keyword>
<reference evidence="4" key="1">
    <citation type="journal article" date="2020" name="bioRxiv">
        <title>Comparative genomics of Chlamydomonas.</title>
        <authorList>
            <person name="Craig R.J."/>
            <person name="Hasan A.R."/>
            <person name="Ness R.W."/>
            <person name="Keightley P.D."/>
        </authorList>
    </citation>
    <scope>NUCLEOTIDE SEQUENCE</scope>
    <source>
        <strain evidence="4">CCAP 11/70</strain>
    </source>
</reference>
<feature type="compositionally biased region" description="Pro residues" evidence="1">
    <location>
        <begin position="111"/>
        <end position="133"/>
    </location>
</feature>
<feature type="compositionally biased region" description="Pro residues" evidence="1">
    <location>
        <begin position="699"/>
        <end position="722"/>
    </location>
</feature>
<feature type="compositionally biased region" description="Pro residues" evidence="1">
    <location>
        <begin position="188"/>
        <end position="255"/>
    </location>
</feature>
<gene>
    <name evidence="4" type="ORF">HYH03_000305</name>
</gene>
<protein>
    <recommendedName>
        <fullName evidence="3">PKD/REJ-like domain-containing protein</fullName>
    </recommendedName>
</protein>